<dbReference type="AlphaFoldDB" id="A0A6A6HPT5"/>
<comment type="subunit">
    <text evidence="5">Component of the ASTRA chromatin remodeling machinery complex.</text>
</comment>
<evidence type="ECO:0000256" key="7">
    <source>
        <dbReference type="PROSITE-ProRule" id="PRU00221"/>
    </source>
</evidence>
<dbReference type="Pfam" id="PF00400">
    <property type="entry name" value="WD40"/>
    <property type="match status" value="3"/>
</dbReference>
<dbReference type="PANTHER" id="PTHR19854:SF1">
    <property type="entry name" value="GUANINE NUCLEOTIDE-BINDING PROTEIN SUBUNIT BETA-LIKE PROTEIN 1"/>
    <property type="match status" value="1"/>
</dbReference>
<dbReference type="OrthoDB" id="7668193at2759"/>
<accession>A0A6A6HPT5</accession>
<proteinExistence type="inferred from homology"/>
<dbReference type="PROSITE" id="PS50082">
    <property type="entry name" value="WD_REPEATS_2"/>
    <property type="match status" value="2"/>
</dbReference>
<keyword evidence="1 7" id="KW-0853">WD repeat</keyword>
<keyword evidence="9" id="KW-1185">Reference proteome</keyword>
<evidence type="ECO:0000256" key="1">
    <source>
        <dbReference type="ARBA" id="ARBA00022574"/>
    </source>
</evidence>
<keyword evidence="2" id="KW-0677">Repeat</keyword>
<dbReference type="PROSITE" id="PS50294">
    <property type="entry name" value="WD_REPEATS_REGION"/>
    <property type="match status" value="1"/>
</dbReference>
<comment type="function">
    <text evidence="3">Component of the ASTRA complex involved in chromatin remodeling.</text>
</comment>
<sequence>MGCLTPVTFDSCESAAGVDDSFDKERINKVPFSSGQVPTTLPPPAQPVYVLRGHNSPIHAVAIIRHNSRLLTGDADGWVSLWSLATKRAVAVWRAHQATILGLKEWGDDNIISQGRDARLVIWQLRIADEPGLEKKLPVEGTSDDPKQPWMLHSLTVNTLNFCAFSVCSDPGTLPSPTPTSQRLRQVDDDRGLLVAVPATTDGQIDVFHLPSQHRLSTIPSPRDDAKTGMVMTVQIFHQRDTLLLAAGYENGDVALYTYNRSCARWVTQYHATVHSQPVLSVDVAPSLGFFYSSSADAIVAQHSLMIQTDTGSATMQEFKTKHSGQQALTVRSDEKILATAGWDSRIRVYSARTLRELAVLKWHKEGCYALSFATMYEPKDQLAAKDDGVDDYETLTAGQRREVRVKSTHWLAVGSKDGKVSLWDIY</sequence>
<dbReference type="Proteomes" id="UP000800092">
    <property type="component" value="Unassembled WGS sequence"/>
</dbReference>
<evidence type="ECO:0000313" key="8">
    <source>
        <dbReference type="EMBL" id="KAF2240126.1"/>
    </source>
</evidence>
<gene>
    <name evidence="8" type="ORF">EV356DRAFT_521447</name>
</gene>
<feature type="repeat" description="WD" evidence="7">
    <location>
        <begin position="51"/>
        <end position="92"/>
    </location>
</feature>
<evidence type="ECO:0000313" key="9">
    <source>
        <dbReference type="Proteomes" id="UP000800092"/>
    </source>
</evidence>
<dbReference type="InterPro" id="IPR036322">
    <property type="entry name" value="WD40_repeat_dom_sf"/>
</dbReference>
<dbReference type="Gene3D" id="2.130.10.10">
    <property type="entry name" value="YVTN repeat-like/Quinoprotein amine dehydrogenase"/>
    <property type="match status" value="2"/>
</dbReference>
<evidence type="ECO:0000256" key="6">
    <source>
        <dbReference type="ARBA" id="ARBA00040563"/>
    </source>
</evidence>
<evidence type="ECO:0000256" key="3">
    <source>
        <dbReference type="ARBA" id="ARBA00037338"/>
    </source>
</evidence>
<dbReference type="EMBL" id="ML991771">
    <property type="protein sequence ID" value="KAF2240126.1"/>
    <property type="molecule type" value="Genomic_DNA"/>
</dbReference>
<dbReference type="InterPro" id="IPR015943">
    <property type="entry name" value="WD40/YVTN_repeat-like_dom_sf"/>
</dbReference>
<dbReference type="PANTHER" id="PTHR19854">
    <property type="entry name" value="TRANSDUCIN BETA-LIKE 3"/>
    <property type="match status" value="1"/>
</dbReference>
<organism evidence="8 9">
    <name type="scientific">Viridothelium virens</name>
    <name type="common">Speckled blister lichen</name>
    <name type="synonym">Trypethelium virens</name>
    <dbReference type="NCBI Taxonomy" id="1048519"/>
    <lineage>
        <taxon>Eukaryota</taxon>
        <taxon>Fungi</taxon>
        <taxon>Dikarya</taxon>
        <taxon>Ascomycota</taxon>
        <taxon>Pezizomycotina</taxon>
        <taxon>Dothideomycetes</taxon>
        <taxon>Dothideomycetes incertae sedis</taxon>
        <taxon>Trypetheliales</taxon>
        <taxon>Trypetheliaceae</taxon>
        <taxon>Viridothelium</taxon>
    </lineage>
</organism>
<protein>
    <recommendedName>
        <fullName evidence="6">ASTRA-associated protein 1</fullName>
    </recommendedName>
</protein>
<dbReference type="SUPFAM" id="SSF50978">
    <property type="entry name" value="WD40 repeat-like"/>
    <property type="match status" value="1"/>
</dbReference>
<reference evidence="8" key="1">
    <citation type="journal article" date="2020" name="Stud. Mycol.">
        <title>101 Dothideomycetes genomes: a test case for predicting lifestyles and emergence of pathogens.</title>
        <authorList>
            <person name="Haridas S."/>
            <person name="Albert R."/>
            <person name="Binder M."/>
            <person name="Bloem J."/>
            <person name="Labutti K."/>
            <person name="Salamov A."/>
            <person name="Andreopoulos B."/>
            <person name="Baker S."/>
            <person name="Barry K."/>
            <person name="Bills G."/>
            <person name="Bluhm B."/>
            <person name="Cannon C."/>
            <person name="Castanera R."/>
            <person name="Culley D."/>
            <person name="Daum C."/>
            <person name="Ezra D."/>
            <person name="Gonzalez J."/>
            <person name="Henrissat B."/>
            <person name="Kuo A."/>
            <person name="Liang C."/>
            <person name="Lipzen A."/>
            <person name="Lutzoni F."/>
            <person name="Magnuson J."/>
            <person name="Mondo S."/>
            <person name="Nolan M."/>
            <person name="Ohm R."/>
            <person name="Pangilinan J."/>
            <person name="Park H.-J."/>
            <person name="Ramirez L."/>
            <person name="Alfaro M."/>
            <person name="Sun H."/>
            <person name="Tritt A."/>
            <person name="Yoshinaga Y."/>
            <person name="Zwiers L.-H."/>
            <person name="Turgeon B."/>
            <person name="Goodwin S."/>
            <person name="Spatafora J."/>
            <person name="Crous P."/>
            <person name="Grigoriev I."/>
        </authorList>
    </citation>
    <scope>NUCLEOTIDE SEQUENCE</scope>
    <source>
        <strain evidence="8">Tuck. ex Michener</strain>
    </source>
</reference>
<evidence type="ECO:0000256" key="4">
    <source>
        <dbReference type="ARBA" id="ARBA00037931"/>
    </source>
</evidence>
<name>A0A6A6HPT5_VIRVR</name>
<evidence type="ECO:0000256" key="5">
    <source>
        <dbReference type="ARBA" id="ARBA00038749"/>
    </source>
</evidence>
<dbReference type="InterPro" id="IPR001680">
    <property type="entry name" value="WD40_rpt"/>
</dbReference>
<comment type="similarity">
    <text evidence="4">Belongs to the WD repeat ASA1 family.</text>
</comment>
<feature type="repeat" description="WD" evidence="7">
    <location>
        <begin position="412"/>
        <end position="427"/>
    </location>
</feature>
<evidence type="ECO:0000256" key="2">
    <source>
        <dbReference type="ARBA" id="ARBA00022737"/>
    </source>
</evidence>
<dbReference type="SMART" id="SM00320">
    <property type="entry name" value="WD40"/>
    <property type="match status" value="6"/>
</dbReference>